<sequence>MFEKLNLDYPGLEKVKEFYEKNEHFYAANALLEYFRTRNNISNPNVNLINPTLTLKDQHIAEQANEYRFYVKNYAEKVDETTKEETYYKFYNENDKKIDWAAQSSLEQKEQEFRYQLHRHQWMLPQAKAYRISRNEDYVLKWIETYQSWLDTFPYEPGTKFPPEGGNENDVDYQWKGLQVAERVLSQVNILPYMIQSTNFTPEWLFTFLTAFEKEVECIRLNYYKDGNILISQYQAVATAGILMPEFKAASEWATEGANGLNHALDSQFNEDGIEFELDPSYHIAAISDFRDIYLLAEANQRTDLLSPSYINKLKKATEFVMDIIYPNYTLDNFNDTRSSSYPKSVLLRNLREYTEMYPDDQELLWMATEGKSGQQPTYTLKAYDKSGYYMLRNGWTADATMMILKNNYNPNKEWHCQPDNGTFGLYHKGRNFFPDAGTFSYNTGKDRTKFASTVNHNTMTIMSKTIGDKDIPGSVMEGKMIWSKIGDKTDILVTENNQGGTVTHRRTVFFVNREFFILVDEGYSPKTESDKNVNINFHLLSDKDTPAVFVTKKQTSDKGHSYFKGYTNFESNNMMTATFAEIISEDKYSSSVLKDDKVTDVSNTLNKIDGPLRLGYQITLRQPTKKQLPNAEERASRFITILYPFETAADREALKIDAYFTDNEPAQAGTFHPEGAKLEVKINGKVYKLSSIKKN</sequence>
<accession>J9GRX1</accession>
<dbReference type="EMBL" id="AMCI01000138">
    <property type="protein sequence ID" value="EJX10654.1"/>
    <property type="molecule type" value="Genomic_DNA"/>
</dbReference>
<dbReference type="Pfam" id="PF07940">
    <property type="entry name" value="Hepar_II_III_C"/>
    <property type="match status" value="1"/>
</dbReference>
<name>J9GRX1_9ZZZZ</name>
<dbReference type="PANTHER" id="PTHR39210:SF1">
    <property type="entry name" value="HEPARIN-SULFATE LYASE"/>
    <property type="match status" value="1"/>
</dbReference>
<dbReference type="Gene3D" id="1.50.10.100">
    <property type="entry name" value="Chondroitin AC/alginate lyase"/>
    <property type="match status" value="1"/>
</dbReference>
<keyword evidence="4" id="KW-0456">Lyase</keyword>
<evidence type="ECO:0000313" key="7">
    <source>
        <dbReference type="EMBL" id="EJX10654.1"/>
    </source>
</evidence>
<keyword evidence="2" id="KW-0732">Signal</keyword>
<evidence type="ECO:0000256" key="2">
    <source>
        <dbReference type="ARBA" id="ARBA00022729"/>
    </source>
</evidence>
<dbReference type="GO" id="GO:0016829">
    <property type="term" value="F:lyase activity"/>
    <property type="evidence" value="ECO:0007669"/>
    <property type="project" value="UniProtKB-KW"/>
</dbReference>
<dbReference type="PANTHER" id="PTHR39210">
    <property type="entry name" value="HEPARIN-SULFATE LYASE"/>
    <property type="match status" value="1"/>
</dbReference>
<gene>
    <name evidence="7" type="ORF">EVA_00765</name>
</gene>
<dbReference type="Pfam" id="PF16889">
    <property type="entry name" value="Hepar_II_III_N"/>
    <property type="match status" value="1"/>
</dbReference>
<dbReference type="SUPFAM" id="SSF48230">
    <property type="entry name" value="Chondroitin AC/alginate lyase"/>
    <property type="match status" value="1"/>
</dbReference>
<dbReference type="GO" id="GO:0042597">
    <property type="term" value="C:periplasmic space"/>
    <property type="evidence" value="ECO:0007669"/>
    <property type="project" value="UniProtKB-SubCell"/>
</dbReference>
<protein>
    <submittedName>
        <fullName evidence="7">Heparinase II/III-like protein</fullName>
    </submittedName>
</protein>
<dbReference type="InterPro" id="IPR012480">
    <property type="entry name" value="Hepar_II_III_C"/>
</dbReference>
<evidence type="ECO:0000256" key="3">
    <source>
        <dbReference type="ARBA" id="ARBA00022764"/>
    </source>
</evidence>
<organism evidence="7">
    <name type="scientific">gut metagenome</name>
    <dbReference type="NCBI Taxonomy" id="749906"/>
    <lineage>
        <taxon>unclassified sequences</taxon>
        <taxon>metagenomes</taxon>
        <taxon>organismal metagenomes</taxon>
    </lineage>
</organism>
<evidence type="ECO:0000256" key="1">
    <source>
        <dbReference type="ARBA" id="ARBA00004418"/>
    </source>
</evidence>
<dbReference type="InterPro" id="IPR008929">
    <property type="entry name" value="Chondroitin_lyas"/>
</dbReference>
<dbReference type="Gene3D" id="2.70.98.70">
    <property type="match status" value="1"/>
</dbReference>
<comment type="subcellular location">
    <subcellularLocation>
        <location evidence="1">Periplasm</location>
    </subcellularLocation>
</comment>
<feature type="domain" description="Heparinase II/III-like C-terminal" evidence="5">
    <location>
        <begin position="378"/>
        <end position="549"/>
    </location>
</feature>
<comment type="caution">
    <text evidence="7">The sequence shown here is derived from an EMBL/GenBank/DDBJ whole genome shotgun (WGS) entry which is preliminary data.</text>
</comment>
<evidence type="ECO:0000256" key="4">
    <source>
        <dbReference type="ARBA" id="ARBA00023239"/>
    </source>
</evidence>
<evidence type="ECO:0000259" key="6">
    <source>
        <dbReference type="Pfam" id="PF16889"/>
    </source>
</evidence>
<proteinExistence type="predicted"/>
<evidence type="ECO:0000259" key="5">
    <source>
        <dbReference type="Pfam" id="PF07940"/>
    </source>
</evidence>
<keyword evidence="3" id="KW-0574">Periplasm</keyword>
<reference evidence="7" key="1">
    <citation type="journal article" date="2012" name="PLoS ONE">
        <title>Gene sets for utilization of primary and secondary nutrition supplies in the distal gut of endangered iberian lynx.</title>
        <authorList>
            <person name="Alcaide M."/>
            <person name="Messina E."/>
            <person name="Richter M."/>
            <person name="Bargiela R."/>
            <person name="Peplies J."/>
            <person name="Huws S.A."/>
            <person name="Newbold C.J."/>
            <person name="Golyshin P.N."/>
            <person name="Simon M.A."/>
            <person name="Lopez G."/>
            <person name="Yakimov M.M."/>
            <person name="Ferrer M."/>
        </authorList>
    </citation>
    <scope>NUCLEOTIDE SEQUENCE</scope>
</reference>
<dbReference type="AlphaFoldDB" id="J9GRX1"/>
<feature type="domain" description="Heparin-sulfate lyase N-terminal" evidence="6">
    <location>
        <begin position="1"/>
        <end position="366"/>
    </location>
</feature>
<dbReference type="InterPro" id="IPR031680">
    <property type="entry name" value="Hepar_II_III_N"/>
</dbReference>